<dbReference type="Gene3D" id="3.40.50.2300">
    <property type="match status" value="1"/>
</dbReference>
<sequence>MASPVVLVIVDDLFFLAKIQTTLTHLGLTAQVATQRSALCDVLTAEALPALALVDLTLRTADAVALIQDIKAATPSTPVPILAFGAHVAVDIRQQALQAGADQVVAKSAFAQHLPALIQQFVGQE</sequence>
<feature type="domain" description="Response regulatory" evidence="2">
    <location>
        <begin position="5"/>
        <end position="122"/>
    </location>
</feature>
<keyword evidence="1" id="KW-0597">Phosphoprotein</keyword>
<dbReference type="EMBL" id="VGLS01000280">
    <property type="protein sequence ID" value="MBM3224225.1"/>
    <property type="molecule type" value="Genomic_DNA"/>
</dbReference>
<protein>
    <submittedName>
        <fullName evidence="3">Response regulator</fullName>
    </submittedName>
</protein>
<accession>A0A937W1Y6</accession>
<dbReference type="Proteomes" id="UP000712673">
    <property type="component" value="Unassembled WGS sequence"/>
</dbReference>
<evidence type="ECO:0000256" key="1">
    <source>
        <dbReference type="PROSITE-ProRule" id="PRU00169"/>
    </source>
</evidence>
<name>A0A937W1Y6_UNCTE</name>
<organism evidence="3 4">
    <name type="scientific">Tectimicrobiota bacterium</name>
    <dbReference type="NCBI Taxonomy" id="2528274"/>
    <lineage>
        <taxon>Bacteria</taxon>
        <taxon>Pseudomonadati</taxon>
        <taxon>Nitrospinota/Tectimicrobiota group</taxon>
        <taxon>Candidatus Tectimicrobiota</taxon>
    </lineage>
</organism>
<evidence type="ECO:0000313" key="4">
    <source>
        <dbReference type="Proteomes" id="UP000712673"/>
    </source>
</evidence>
<feature type="modified residue" description="4-aspartylphosphate" evidence="1">
    <location>
        <position position="55"/>
    </location>
</feature>
<evidence type="ECO:0000313" key="3">
    <source>
        <dbReference type="EMBL" id="MBM3224225.1"/>
    </source>
</evidence>
<dbReference type="SMART" id="SM00448">
    <property type="entry name" value="REC"/>
    <property type="match status" value="1"/>
</dbReference>
<gene>
    <name evidence="3" type="ORF">FJZ47_10530</name>
</gene>
<comment type="caution">
    <text evidence="3">The sequence shown here is derived from an EMBL/GenBank/DDBJ whole genome shotgun (WGS) entry which is preliminary data.</text>
</comment>
<reference evidence="3" key="1">
    <citation type="submission" date="2019-03" db="EMBL/GenBank/DDBJ databases">
        <title>Lake Tanganyika Metagenome-Assembled Genomes (MAGs).</title>
        <authorList>
            <person name="Tran P."/>
        </authorList>
    </citation>
    <scope>NUCLEOTIDE SEQUENCE</scope>
    <source>
        <strain evidence="3">K_DeepCast_65m_m2_066</strain>
    </source>
</reference>
<proteinExistence type="predicted"/>
<dbReference type="SUPFAM" id="SSF52172">
    <property type="entry name" value="CheY-like"/>
    <property type="match status" value="1"/>
</dbReference>
<dbReference type="InterPro" id="IPR001789">
    <property type="entry name" value="Sig_transdc_resp-reg_receiver"/>
</dbReference>
<dbReference type="GO" id="GO:0000160">
    <property type="term" value="P:phosphorelay signal transduction system"/>
    <property type="evidence" value="ECO:0007669"/>
    <property type="project" value="InterPro"/>
</dbReference>
<dbReference type="AlphaFoldDB" id="A0A937W1Y6"/>
<dbReference type="PROSITE" id="PS50110">
    <property type="entry name" value="RESPONSE_REGULATORY"/>
    <property type="match status" value="1"/>
</dbReference>
<dbReference type="Pfam" id="PF00072">
    <property type="entry name" value="Response_reg"/>
    <property type="match status" value="1"/>
</dbReference>
<evidence type="ECO:0000259" key="2">
    <source>
        <dbReference type="PROSITE" id="PS50110"/>
    </source>
</evidence>
<dbReference type="InterPro" id="IPR011006">
    <property type="entry name" value="CheY-like_superfamily"/>
</dbReference>